<sequence length="237" mass="26049">MELSETADGVGSHLTLRIWHPECWTLKVTEANSGGILGHGVYSVGETLKGRFTVYAESASELETLVEAIDTSPLTKSVSPLASRGGVDTQVPGTGNASRSLIVEYGDDHSINDALVSKGFIPDKAVWIHDGREYWTVVVEADRDGIRNRLDAVRESMDAEIEVQRIVADPRESDGVLSQGLLSERQRDVFNLARRRGYYNWPREVSATDLADELGVSKATALEHLRKAESKLFDVLP</sequence>
<dbReference type="Pfam" id="PF04967">
    <property type="entry name" value="HTH_10"/>
    <property type="match status" value="1"/>
</dbReference>
<dbReference type="InterPro" id="IPR036388">
    <property type="entry name" value="WH-like_DNA-bd_sf"/>
</dbReference>
<accession>A0A9E7UA04</accession>
<organism evidence="4 5">
    <name type="scientific">Salinirubellus salinus</name>
    <dbReference type="NCBI Taxonomy" id="1364945"/>
    <lineage>
        <taxon>Archaea</taxon>
        <taxon>Methanobacteriati</taxon>
        <taxon>Methanobacteriota</taxon>
        <taxon>Stenosarchaea group</taxon>
        <taxon>Halobacteria</taxon>
        <taxon>Halobacteriales</taxon>
        <taxon>Natronomonadaceae</taxon>
        <taxon>Salinirubellus</taxon>
    </lineage>
</organism>
<evidence type="ECO:0000259" key="3">
    <source>
        <dbReference type="Pfam" id="PF04967"/>
    </source>
</evidence>
<reference evidence="4" key="1">
    <citation type="submission" date="2022-09" db="EMBL/GenBank/DDBJ databases">
        <title>Diverse halophilic archaea isolated from saline environments.</title>
        <authorList>
            <person name="Cui H.-L."/>
        </authorList>
    </citation>
    <scope>NUCLEOTIDE SEQUENCE</scope>
    <source>
        <strain evidence="4">ZS-35-S2</strain>
    </source>
</reference>
<dbReference type="EMBL" id="CP104003">
    <property type="protein sequence ID" value="UWM53374.1"/>
    <property type="molecule type" value="Genomic_DNA"/>
</dbReference>
<keyword evidence="5" id="KW-1185">Reference proteome</keyword>
<evidence type="ECO:0000256" key="1">
    <source>
        <dbReference type="ARBA" id="ARBA00023015"/>
    </source>
</evidence>
<dbReference type="InterPro" id="IPR007050">
    <property type="entry name" value="HTH_bacterioopsin"/>
</dbReference>
<dbReference type="PANTHER" id="PTHR34236">
    <property type="entry name" value="DIMETHYL SULFOXIDE REDUCTASE TRANSCRIPTIONAL ACTIVATOR"/>
    <property type="match status" value="1"/>
</dbReference>
<dbReference type="KEGG" id="ssai:N0B31_14645"/>
<proteinExistence type="predicted"/>
<dbReference type="PANTHER" id="PTHR34236:SF1">
    <property type="entry name" value="DIMETHYL SULFOXIDE REDUCTASE TRANSCRIPTIONAL ACTIVATOR"/>
    <property type="match status" value="1"/>
</dbReference>
<name>A0A9E7UA04_9EURY</name>
<dbReference type="Proteomes" id="UP001057580">
    <property type="component" value="Chromosome"/>
</dbReference>
<dbReference type="RefSeq" id="WP_260592368.1">
    <property type="nucleotide sequence ID" value="NZ_CP104003.1"/>
</dbReference>
<protein>
    <submittedName>
        <fullName evidence="4">Helix-turn-helix domain-containing protein</fullName>
    </submittedName>
</protein>
<dbReference type="GeneID" id="74943685"/>
<dbReference type="Gene3D" id="1.10.10.10">
    <property type="entry name" value="Winged helix-like DNA-binding domain superfamily/Winged helix DNA-binding domain"/>
    <property type="match status" value="1"/>
</dbReference>
<keyword evidence="1" id="KW-0805">Transcription regulation</keyword>
<feature type="domain" description="HTH bat-type" evidence="3">
    <location>
        <begin position="182"/>
        <end position="233"/>
    </location>
</feature>
<evidence type="ECO:0000256" key="2">
    <source>
        <dbReference type="ARBA" id="ARBA00023163"/>
    </source>
</evidence>
<keyword evidence="2" id="KW-0804">Transcription</keyword>
<dbReference type="AlphaFoldDB" id="A0A9E7UA04"/>
<evidence type="ECO:0000313" key="4">
    <source>
        <dbReference type="EMBL" id="UWM53374.1"/>
    </source>
</evidence>
<evidence type="ECO:0000313" key="5">
    <source>
        <dbReference type="Proteomes" id="UP001057580"/>
    </source>
</evidence>
<gene>
    <name evidence="4" type="ORF">N0B31_14645</name>
</gene>